<dbReference type="InterPro" id="IPR014782">
    <property type="entry name" value="Peptidase_M1_dom"/>
</dbReference>
<feature type="binding site" evidence="11">
    <location>
        <position position="317"/>
    </location>
    <ligand>
        <name>Zn(2+)</name>
        <dbReference type="ChEBI" id="CHEBI:29105"/>
        <note>catalytic</note>
    </ligand>
</feature>
<dbReference type="AlphaFoldDB" id="A0A9W7C728"/>
<evidence type="ECO:0000256" key="8">
    <source>
        <dbReference type="ARBA" id="ARBA00023049"/>
    </source>
</evidence>
<keyword evidence="12" id="KW-0472">Membrane</keyword>
<dbReference type="PRINTS" id="PR00756">
    <property type="entry name" value="ALADIPTASE"/>
</dbReference>
<dbReference type="PANTHER" id="PTHR45726">
    <property type="entry name" value="LEUKOTRIENE A-4 HYDROLASE"/>
    <property type="match status" value="1"/>
</dbReference>
<dbReference type="InterPro" id="IPR045357">
    <property type="entry name" value="Aminopeptidase_N-like_N"/>
</dbReference>
<reference evidence="15" key="1">
    <citation type="journal article" date="2023" name="Commun. Biol.">
        <title>Genome analysis of Parmales, the sister group of diatoms, reveals the evolutionary specialization of diatoms from phago-mixotrophs to photoautotrophs.</title>
        <authorList>
            <person name="Ban H."/>
            <person name="Sato S."/>
            <person name="Yoshikawa S."/>
            <person name="Yamada K."/>
            <person name="Nakamura Y."/>
            <person name="Ichinomiya M."/>
            <person name="Sato N."/>
            <person name="Blanc-Mathieu R."/>
            <person name="Endo H."/>
            <person name="Kuwata A."/>
            <person name="Ogata H."/>
        </authorList>
    </citation>
    <scope>NUCLEOTIDE SEQUENCE [LARGE SCALE GENOMIC DNA]</scope>
    <source>
        <strain evidence="15">NIES 3699</strain>
    </source>
</reference>
<dbReference type="SMART" id="SM01263">
    <property type="entry name" value="Leuk-A4-hydro_C"/>
    <property type="match status" value="1"/>
</dbReference>
<dbReference type="Pfam" id="PF09127">
    <property type="entry name" value="Leuk-A4-hydro_C"/>
    <property type="match status" value="1"/>
</dbReference>
<keyword evidence="12" id="KW-1133">Transmembrane helix</keyword>
<keyword evidence="5 11" id="KW-0479">Metal-binding</keyword>
<comment type="caution">
    <text evidence="14">The sequence shown here is derived from an EMBL/GenBank/DDBJ whole genome shotgun (WGS) entry which is preliminary data.</text>
</comment>
<keyword evidence="8" id="KW-0482">Metalloprotease</keyword>
<dbReference type="Pfam" id="PF01433">
    <property type="entry name" value="Peptidase_M1"/>
    <property type="match status" value="1"/>
</dbReference>
<feature type="binding site" evidence="11">
    <location>
        <position position="313"/>
    </location>
    <ligand>
        <name>Zn(2+)</name>
        <dbReference type="ChEBI" id="CHEBI:29105"/>
        <note>catalytic</note>
    </ligand>
</feature>
<evidence type="ECO:0000256" key="11">
    <source>
        <dbReference type="PIRSR" id="PIRSR634015-3"/>
    </source>
</evidence>
<dbReference type="Gene3D" id="1.10.390.10">
    <property type="entry name" value="Neutral Protease Domain 2"/>
    <property type="match status" value="1"/>
</dbReference>
<dbReference type="Gene3D" id="1.25.40.320">
    <property type="entry name" value="Peptidase M1, leukotriene A4 hydrolase/aminopeptidase C-terminal domain"/>
    <property type="match status" value="1"/>
</dbReference>
<dbReference type="InterPro" id="IPR027268">
    <property type="entry name" value="Peptidase_M4/M1_CTD_sf"/>
</dbReference>
<evidence type="ECO:0000256" key="3">
    <source>
        <dbReference type="ARBA" id="ARBA00022490"/>
    </source>
</evidence>
<dbReference type="PANTHER" id="PTHR45726:SF3">
    <property type="entry name" value="LEUKOTRIENE A-4 HYDROLASE"/>
    <property type="match status" value="1"/>
</dbReference>
<dbReference type="CDD" id="cd09599">
    <property type="entry name" value="M1_LTA4H"/>
    <property type="match status" value="1"/>
</dbReference>
<dbReference type="GO" id="GO:0006508">
    <property type="term" value="P:proteolysis"/>
    <property type="evidence" value="ECO:0007669"/>
    <property type="project" value="UniProtKB-KW"/>
</dbReference>
<evidence type="ECO:0000259" key="13">
    <source>
        <dbReference type="SMART" id="SM01263"/>
    </source>
</evidence>
<evidence type="ECO:0000256" key="10">
    <source>
        <dbReference type="PIRSR" id="PIRSR634015-2"/>
    </source>
</evidence>
<keyword evidence="7 11" id="KW-0862">Zinc</keyword>
<dbReference type="InterPro" id="IPR038502">
    <property type="entry name" value="M1_LTA-4_hydro/amino_C_sf"/>
</dbReference>
<accession>A0A9W7C728</accession>
<feature type="domain" description="Peptidase M1 leukotriene A4 hydrolase/aminopeptidase C-terminal" evidence="13">
    <location>
        <begin position="477"/>
        <end position="626"/>
    </location>
</feature>
<evidence type="ECO:0000313" key="14">
    <source>
        <dbReference type="EMBL" id="GMI03393.1"/>
    </source>
</evidence>
<keyword evidence="12" id="KW-0812">Transmembrane</keyword>
<feature type="binding site" evidence="11">
    <location>
        <position position="336"/>
    </location>
    <ligand>
        <name>Zn(2+)</name>
        <dbReference type="ChEBI" id="CHEBI:29105"/>
        <note>catalytic</note>
    </ligand>
</feature>
<dbReference type="Proteomes" id="UP001165160">
    <property type="component" value="Unassembled WGS sequence"/>
</dbReference>
<dbReference type="Gene3D" id="2.60.40.1730">
    <property type="entry name" value="tricorn interacting facor f3 domain"/>
    <property type="match status" value="1"/>
</dbReference>
<feature type="binding site" evidence="10">
    <location>
        <begin position="153"/>
        <end position="155"/>
    </location>
    <ligand>
        <name>a peptide</name>
        <dbReference type="ChEBI" id="CHEBI:60466"/>
    </ligand>
</feature>
<evidence type="ECO:0000256" key="1">
    <source>
        <dbReference type="ARBA" id="ARBA00004496"/>
    </source>
</evidence>
<organism evidence="14 15">
    <name type="scientific">Triparma verrucosa</name>
    <dbReference type="NCBI Taxonomy" id="1606542"/>
    <lineage>
        <taxon>Eukaryota</taxon>
        <taxon>Sar</taxon>
        <taxon>Stramenopiles</taxon>
        <taxon>Ochrophyta</taxon>
        <taxon>Bolidophyceae</taxon>
        <taxon>Parmales</taxon>
        <taxon>Triparmaceae</taxon>
        <taxon>Triparma</taxon>
    </lineage>
</organism>
<dbReference type="EMBL" id="BRXX01000301">
    <property type="protein sequence ID" value="GMI03393.1"/>
    <property type="molecule type" value="Genomic_DNA"/>
</dbReference>
<dbReference type="GO" id="GO:0005829">
    <property type="term" value="C:cytosol"/>
    <property type="evidence" value="ECO:0007669"/>
    <property type="project" value="TreeGrafter"/>
</dbReference>
<dbReference type="FunFam" id="3.30.2010.30:FF:000001">
    <property type="entry name" value="Leukotriene A(4) hydrolase"/>
    <property type="match status" value="1"/>
</dbReference>
<gene>
    <name evidence="14" type="ORF">TrVE_jg5894</name>
</gene>
<feature type="active site" description="Proton acceptor" evidence="9">
    <location>
        <position position="314"/>
    </location>
</feature>
<evidence type="ECO:0000256" key="12">
    <source>
        <dbReference type="SAM" id="Phobius"/>
    </source>
</evidence>
<keyword evidence="15" id="KW-1185">Reference proteome</keyword>
<dbReference type="InterPro" id="IPR001930">
    <property type="entry name" value="Peptidase_M1"/>
</dbReference>
<evidence type="ECO:0000256" key="7">
    <source>
        <dbReference type="ARBA" id="ARBA00022833"/>
    </source>
</evidence>
<evidence type="ECO:0000256" key="9">
    <source>
        <dbReference type="PIRSR" id="PIRSR634015-1"/>
    </source>
</evidence>
<comment type="subcellular location">
    <subcellularLocation>
        <location evidence="1">Cytoplasm</location>
    </subcellularLocation>
</comment>
<name>A0A9W7C728_9STRA</name>
<dbReference type="GO" id="GO:0008237">
    <property type="term" value="F:metallopeptidase activity"/>
    <property type="evidence" value="ECO:0007669"/>
    <property type="project" value="UniProtKB-KW"/>
</dbReference>
<dbReference type="SUPFAM" id="SSF55486">
    <property type="entry name" value="Metalloproteases ('zincins'), catalytic domain"/>
    <property type="match status" value="1"/>
</dbReference>
<dbReference type="InterPro" id="IPR016024">
    <property type="entry name" value="ARM-type_fold"/>
</dbReference>
<protein>
    <recommendedName>
        <fullName evidence="13">Peptidase M1 leukotriene A4 hydrolase/aminopeptidase C-terminal domain-containing protein</fullName>
    </recommendedName>
</protein>
<evidence type="ECO:0000256" key="6">
    <source>
        <dbReference type="ARBA" id="ARBA00022801"/>
    </source>
</evidence>
<evidence type="ECO:0000256" key="4">
    <source>
        <dbReference type="ARBA" id="ARBA00022670"/>
    </source>
</evidence>
<dbReference type="InterPro" id="IPR042097">
    <property type="entry name" value="Aminopeptidase_N-like_N_sf"/>
</dbReference>
<evidence type="ECO:0000313" key="15">
    <source>
        <dbReference type="Proteomes" id="UP001165160"/>
    </source>
</evidence>
<dbReference type="Pfam" id="PF17900">
    <property type="entry name" value="Peptidase_M1_N"/>
    <property type="match status" value="1"/>
</dbReference>
<evidence type="ECO:0000256" key="5">
    <source>
        <dbReference type="ARBA" id="ARBA00022723"/>
    </source>
</evidence>
<dbReference type="InterPro" id="IPR049980">
    <property type="entry name" value="LTA4H_cat"/>
</dbReference>
<dbReference type="GO" id="GO:0008270">
    <property type="term" value="F:zinc ion binding"/>
    <property type="evidence" value="ECO:0007669"/>
    <property type="project" value="InterPro"/>
</dbReference>
<sequence length="672" mass="74551">MFVATADDKARASNSLDVTSLSNPSSGGRCTHLELKVELNFSTKTIAGTATYDVEIPKEGDNTDNFVSFDCKDLIVNHTTVNGGVAKFDLVTVPNMDVSTFGKSLRVYLPSNAAPLSTVKVSIDYSTTPQSSAIQWLPPEQTLGKKRPYLFTQCQAIHARTLLPCQDAPAVKVTYKATVTTPTWATCLMSALSVSSPTDKGDGKSVHMWDQPVPVSTYLIAFCVGELESREISGRCRVWAEPGIVDAVAYEFAETEQFLKIAEDLTLPYQWGRYDVVSLPPSFPYGGMENPCLTFVTPTLLAGDRSLADVVAHEIAHSWTGNLVTNATWEHFWLNEGWTMWLQRKIMARQKNDVKFFDFDAIGGWKHLTDDVALLPEDFTRLIPKIGGSDPDDAFSGVPYEKGFNLLISLERIVGTPAFEDFAKAYLKRFKFVTVTSQEFKTYFESYFAGQEKIAGFDWDRWFHLPGLPPTPTFDRSLAQTSEDLGNAWLSFDMGKGAAPSADISEWTTNQTTCFLDFMLVTLEKQGKRGVKSSTTRSMDRIYNFSSSKNSEILHRFSLLSIGAEDSAILPVVLEFITTQGRMKFVRPCYRALYASKMGRKAAIATFKENRSFYHAIAQKMVASDMKLDEEGQGGSGVLKVLGIEDRQELLLIGVLGVAVAGTLMYIKSKRK</sequence>
<dbReference type="InterPro" id="IPR034015">
    <property type="entry name" value="M1_LTA4H"/>
</dbReference>
<feature type="transmembrane region" description="Helical" evidence="12">
    <location>
        <begin position="650"/>
        <end position="667"/>
    </location>
</feature>
<keyword evidence="4" id="KW-0645">Protease</keyword>
<feature type="active site" description="Proton donor" evidence="9">
    <location>
        <position position="400"/>
    </location>
</feature>
<keyword evidence="3" id="KW-0963">Cytoplasm</keyword>
<keyword evidence="6" id="KW-0378">Hydrolase</keyword>
<evidence type="ECO:0000256" key="2">
    <source>
        <dbReference type="ARBA" id="ARBA00010136"/>
    </source>
</evidence>
<feature type="binding site" evidence="10">
    <location>
        <begin position="582"/>
        <end position="584"/>
    </location>
    <ligand>
        <name>a peptide</name>
        <dbReference type="ChEBI" id="CHEBI:60466"/>
    </ligand>
</feature>
<dbReference type="InterPro" id="IPR015211">
    <property type="entry name" value="Peptidase_M1_C"/>
</dbReference>
<dbReference type="Gene3D" id="3.30.2010.30">
    <property type="match status" value="1"/>
</dbReference>
<dbReference type="SUPFAM" id="SSF48371">
    <property type="entry name" value="ARM repeat"/>
    <property type="match status" value="1"/>
</dbReference>
<proteinExistence type="inferred from homology"/>
<comment type="cofactor">
    <cofactor evidence="11">
        <name>Zn(2+)</name>
        <dbReference type="ChEBI" id="CHEBI:29105"/>
    </cofactor>
    <text evidence="11">Binds 1 zinc ion per subunit.</text>
</comment>
<feature type="binding site" evidence="10">
    <location>
        <begin position="284"/>
        <end position="289"/>
    </location>
    <ligand>
        <name>a peptide</name>
        <dbReference type="ChEBI" id="CHEBI:60466"/>
    </ligand>
</feature>
<comment type="similarity">
    <text evidence="2">Belongs to the peptidase M1 family.</text>
</comment>
<dbReference type="SUPFAM" id="SSF63737">
    <property type="entry name" value="Leukotriene A4 hydrolase N-terminal domain"/>
    <property type="match status" value="1"/>
</dbReference>